<reference evidence="3" key="1">
    <citation type="journal article" date="2016" name="Proc. Natl. Acad. Sci. U.S.A.">
        <title>Lipid metabolic changes in an early divergent fungus govern the establishment of a mutualistic symbiosis with endobacteria.</title>
        <authorList>
            <person name="Lastovetsky O.A."/>
            <person name="Gaspar M.L."/>
            <person name="Mondo S.J."/>
            <person name="LaButti K.M."/>
            <person name="Sandor L."/>
            <person name="Grigoriev I.V."/>
            <person name="Henry S.A."/>
            <person name="Pawlowska T.E."/>
        </authorList>
    </citation>
    <scope>NUCLEOTIDE SEQUENCE [LARGE SCALE GENOMIC DNA]</scope>
    <source>
        <strain evidence="3">ATCC 52814</strain>
    </source>
</reference>
<dbReference type="InterPro" id="IPR006671">
    <property type="entry name" value="Cyclin_N"/>
</dbReference>
<evidence type="ECO:0000259" key="2">
    <source>
        <dbReference type="SMART" id="SM00385"/>
    </source>
</evidence>
<dbReference type="VEuPathDB" id="FungiDB:BCV72DRAFT_312542"/>
<dbReference type="InterPro" id="IPR036915">
    <property type="entry name" value="Cyclin-like_sf"/>
</dbReference>
<protein>
    <submittedName>
        <fullName evidence="3">Cyclin-like protein</fullName>
    </submittedName>
</protein>
<dbReference type="EMBL" id="KV921967">
    <property type="protein sequence ID" value="ORE04578.1"/>
    <property type="molecule type" value="Genomic_DNA"/>
</dbReference>
<feature type="domain" description="Cyclin-like" evidence="2">
    <location>
        <begin position="154"/>
        <end position="240"/>
    </location>
</feature>
<dbReference type="AlphaFoldDB" id="A0A1X0QXZ6"/>
<dbReference type="SMART" id="SM00385">
    <property type="entry name" value="CYCLIN"/>
    <property type="match status" value="2"/>
</dbReference>
<dbReference type="PANTHER" id="PTHR10026">
    <property type="entry name" value="CYCLIN"/>
    <property type="match status" value="1"/>
</dbReference>
<dbReference type="Gene3D" id="1.10.472.10">
    <property type="entry name" value="Cyclin-like"/>
    <property type="match status" value="2"/>
</dbReference>
<proteinExistence type="inferred from homology"/>
<name>A0A1X0QXZ6_RHIZD</name>
<dbReference type="SUPFAM" id="SSF47954">
    <property type="entry name" value="Cyclin-like"/>
    <property type="match status" value="2"/>
</dbReference>
<organism evidence="3">
    <name type="scientific">Rhizopus microsporus var. microsporus</name>
    <dbReference type="NCBI Taxonomy" id="86635"/>
    <lineage>
        <taxon>Eukaryota</taxon>
        <taxon>Fungi</taxon>
        <taxon>Fungi incertae sedis</taxon>
        <taxon>Mucoromycota</taxon>
        <taxon>Mucoromycotina</taxon>
        <taxon>Mucoromycetes</taxon>
        <taxon>Mucorales</taxon>
        <taxon>Mucorineae</taxon>
        <taxon>Rhizopodaceae</taxon>
        <taxon>Rhizopus</taxon>
    </lineage>
</organism>
<dbReference type="InterPro" id="IPR043198">
    <property type="entry name" value="Cyclin/Ssn8"/>
</dbReference>
<dbReference type="InterPro" id="IPR013763">
    <property type="entry name" value="Cyclin-like_dom"/>
</dbReference>
<dbReference type="PIRSF" id="PIRSF036580">
    <property type="entry name" value="Cyclin_L"/>
    <property type="match status" value="1"/>
</dbReference>
<feature type="domain" description="Cyclin-like" evidence="2">
    <location>
        <begin position="37"/>
        <end position="141"/>
    </location>
</feature>
<dbReference type="CDD" id="cd20532">
    <property type="entry name" value="CYCLIN_CCNL_rpt1"/>
    <property type="match status" value="1"/>
</dbReference>
<dbReference type="Proteomes" id="UP000242414">
    <property type="component" value="Unassembled WGS sequence"/>
</dbReference>
<evidence type="ECO:0000256" key="1">
    <source>
        <dbReference type="RuleBase" id="RU000383"/>
    </source>
</evidence>
<dbReference type="CDD" id="cd20533">
    <property type="entry name" value="CYCLIN_CCNL_rpt2"/>
    <property type="match status" value="1"/>
</dbReference>
<keyword evidence="1" id="KW-0195">Cyclin</keyword>
<comment type="similarity">
    <text evidence="1">Belongs to the cyclin family.</text>
</comment>
<evidence type="ECO:0000313" key="3">
    <source>
        <dbReference type="EMBL" id="ORE04578.1"/>
    </source>
</evidence>
<gene>
    <name evidence="3" type="ORF">BCV72DRAFT_312542</name>
</gene>
<accession>A0A1X0QXZ6</accession>
<sequence length="273" mass="31779">MSLHNPLASLEQLETTVSRKDGIPEDLEEDLRNYGAELIQSAGILLKLPQVAMATAQVLFQRFFYMASLKNFGIVEIGMGALFLSSKLEECVVRMTYLITVYDMLIRRARNESTEIPLDAFSQRGYELKNMVIAAEMQILRRLGFNVHVQLPYNLMVNYLRILGLEDDERVAKRAWNYLNDGLRTNIYATHEPPTIACACIWLACRDEQIKLPCTVGQEWWLLFDVDFINFKNVAGHIKRLYYRKLDKPNLPIYKEEVEKWLNKRRGKSRMSY</sequence>
<dbReference type="GO" id="GO:0006357">
    <property type="term" value="P:regulation of transcription by RNA polymerase II"/>
    <property type="evidence" value="ECO:0007669"/>
    <property type="project" value="InterPro"/>
</dbReference>
<dbReference type="OrthoDB" id="10264655at2759"/>
<dbReference type="Pfam" id="PF00134">
    <property type="entry name" value="Cyclin_N"/>
    <property type="match status" value="1"/>
</dbReference>
<dbReference type="GO" id="GO:0016538">
    <property type="term" value="F:cyclin-dependent protein serine/threonine kinase regulator activity"/>
    <property type="evidence" value="ECO:0007669"/>
    <property type="project" value="InterPro"/>
</dbReference>